<evidence type="ECO:0000313" key="2">
    <source>
        <dbReference type="Proteomes" id="UP000693970"/>
    </source>
</evidence>
<dbReference type="EMBL" id="JAGRRH010000007">
    <property type="protein sequence ID" value="KAG7366847.1"/>
    <property type="molecule type" value="Genomic_DNA"/>
</dbReference>
<protein>
    <submittedName>
        <fullName evidence="1">Uncharacterized protein</fullName>
    </submittedName>
</protein>
<evidence type="ECO:0000313" key="1">
    <source>
        <dbReference type="EMBL" id="KAG7366847.1"/>
    </source>
</evidence>
<reference evidence="1" key="1">
    <citation type="journal article" date="2021" name="Sci. Rep.">
        <title>Diploid genomic architecture of Nitzschia inconspicua, an elite biomass production diatom.</title>
        <authorList>
            <person name="Oliver A."/>
            <person name="Podell S."/>
            <person name="Pinowska A."/>
            <person name="Traller J.C."/>
            <person name="Smith S.R."/>
            <person name="McClure R."/>
            <person name="Beliaev A."/>
            <person name="Bohutskyi P."/>
            <person name="Hill E.A."/>
            <person name="Rabines A."/>
            <person name="Zheng H."/>
            <person name="Allen L.Z."/>
            <person name="Kuo A."/>
            <person name="Grigoriev I.V."/>
            <person name="Allen A.E."/>
            <person name="Hazlebeck D."/>
            <person name="Allen E.E."/>
        </authorList>
    </citation>
    <scope>NUCLEOTIDE SEQUENCE</scope>
    <source>
        <strain evidence="1">Hildebrandi</strain>
    </source>
</reference>
<reference evidence="1" key="2">
    <citation type="submission" date="2021-04" db="EMBL/GenBank/DDBJ databases">
        <authorList>
            <person name="Podell S."/>
        </authorList>
    </citation>
    <scope>NUCLEOTIDE SEQUENCE</scope>
    <source>
        <strain evidence="1">Hildebrandi</strain>
    </source>
</reference>
<gene>
    <name evidence="1" type="ORF">IV203_029517</name>
</gene>
<keyword evidence="2" id="KW-1185">Reference proteome</keyword>
<name>A0A9K3LR90_9STRA</name>
<dbReference type="AlphaFoldDB" id="A0A9K3LR90"/>
<sequence length="264" mass="29127">MIDTFIFPGAGGVDGLVEALQETLGNETSMIVDWQEQRGSILTAAYDGEAVGEAISEAILACINNNNNNNNNNYHNKIKRLHFIGISVGGFAANAAATTLYRRQQQEQQQQQQQDKEAAATTTTATAVTTADCEIQLTLLDPFCGRGVFQPNYGKEHFGKFATTAIHILNTDDPVPTTNDPLPNCYCLDVTNAPEREEFVPPPGDSMHSWPLAYFIWKDGNVRDTNNGYPRGVVVKVDEWTTEAMPPLPWEIAIDYDYLPVATR</sequence>
<comment type="caution">
    <text evidence="1">The sequence shown here is derived from an EMBL/GenBank/DDBJ whole genome shotgun (WGS) entry which is preliminary data.</text>
</comment>
<dbReference type="Proteomes" id="UP000693970">
    <property type="component" value="Unassembled WGS sequence"/>
</dbReference>
<dbReference type="OrthoDB" id="45584at2759"/>
<accession>A0A9K3LR90</accession>
<organism evidence="1 2">
    <name type="scientific">Nitzschia inconspicua</name>
    <dbReference type="NCBI Taxonomy" id="303405"/>
    <lineage>
        <taxon>Eukaryota</taxon>
        <taxon>Sar</taxon>
        <taxon>Stramenopiles</taxon>
        <taxon>Ochrophyta</taxon>
        <taxon>Bacillariophyta</taxon>
        <taxon>Bacillariophyceae</taxon>
        <taxon>Bacillariophycidae</taxon>
        <taxon>Bacillariales</taxon>
        <taxon>Bacillariaceae</taxon>
        <taxon>Nitzschia</taxon>
    </lineage>
</organism>
<proteinExistence type="predicted"/>